<protein>
    <submittedName>
        <fullName evidence="3">Intermembrane phospholipid transport system, substrate binding protein MlaD</fullName>
    </submittedName>
</protein>
<dbReference type="EMBL" id="OX458333">
    <property type="protein sequence ID" value="CAI8825014.1"/>
    <property type="molecule type" value="Genomic_DNA"/>
</dbReference>
<organism evidence="3 4">
    <name type="scientific">Methylocaldum szegediense</name>
    <dbReference type="NCBI Taxonomy" id="73780"/>
    <lineage>
        <taxon>Bacteria</taxon>
        <taxon>Pseudomonadati</taxon>
        <taxon>Pseudomonadota</taxon>
        <taxon>Gammaproteobacteria</taxon>
        <taxon>Methylococcales</taxon>
        <taxon>Methylococcaceae</taxon>
        <taxon>Methylocaldum</taxon>
    </lineage>
</organism>
<dbReference type="Pfam" id="PF02470">
    <property type="entry name" value="MlaD"/>
    <property type="match status" value="1"/>
</dbReference>
<keyword evidence="1" id="KW-0812">Transmembrane</keyword>
<dbReference type="InterPro" id="IPR052336">
    <property type="entry name" value="MlaD_Phospholipid_Transporter"/>
</dbReference>
<dbReference type="Proteomes" id="UP001162030">
    <property type="component" value="Chromosome"/>
</dbReference>
<name>A0ABM9I1E1_9GAMM</name>
<dbReference type="PANTHER" id="PTHR33371">
    <property type="entry name" value="INTERMEMBRANE PHOSPHOLIPID TRANSPORT SYSTEM BINDING PROTEIN MLAD-RELATED"/>
    <property type="match status" value="1"/>
</dbReference>
<gene>
    <name evidence="3" type="primary">mlaD</name>
    <name evidence="3" type="ORF">MSZNOR_2036</name>
</gene>
<dbReference type="PANTHER" id="PTHR33371:SF4">
    <property type="entry name" value="INTERMEMBRANE PHOSPHOLIPID TRANSPORT SYSTEM BINDING PROTEIN MLAD"/>
    <property type="match status" value="1"/>
</dbReference>
<keyword evidence="1" id="KW-0472">Membrane</keyword>
<feature type="transmembrane region" description="Helical" evidence="1">
    <location>
        <begin position="7"/>
        <end position="27"/>
    </location>
</feature>
<evidence type="ECO:0000313" key="3">
    <source>
        <dbReference type="EMBL" id="CAI8825014.1"/>
    </source>
</evidence>
<accession>A0ABM9I1E1</accession>
<keyword evidence="1" id="KW-1133">Transmembrane helix</keyword>
<proteinExistence type="predicted"/>
<evidence type="ECO:0000256" key="1">
    <source>
        <dbReference type="SAM" id="Phobius"/>
    </source>
</evidence>
<reference evidence="3 4" key="1">
    <citation type="submission" date="2023-03" db="EMBL/GenBank/DDBJ databases">
        <authorList>
            <person name="Pearce D."/>
        </authorList>
    </citation>
    <scope>NUCLEOTIDE SEQUENCE [LARGE SCALE GENOMIC DNA]</scope>
    <source>
        <strain evidence="3">Msz</strain>
    </source>
</reference>
<evidence type="ECO:0000313" key="4">
    <source>
        <dbReference type="Proteomes" id="UP001162030"/>
    </source>
</evidence>
<dbReference type="InterPro" id="IPR003399">
    <property type="entry name" value="Mce/MlaD"/>
</dbReference>
<sequence length="170" mass="17956">MQTSKAIEIWVGLFVAAGLVALFFLAMQVSNLAELRSNSDSYKIVARFENVGSLRVRAPVSVAGVTVGRVSAISFDNQTYEAVVEMRIDPKYNTLPVDTSASILTAGLLGEQYIGLSPGGAEEYLGDGDEIELTQSAIVLEQVISRFLFNKAEGGGDKGGGSNDGATSTE</sequence>
<dbReference type="RefSeq" id="WP_051332031.1">
    <property type="nucleotide sequence ID" value="NZ_OX458333.1"/>
</dbReference>
<dbReference type="InterPro" id="IPR030970">
    <property type="entry name" value="ABC_MlaD"/>
</dbReference>
<evidence type="ECO:0000259" key="2">
    <source>
        <dbReference type="Pfam" id="PF02470"/>
    </source>
</evidence>
<feature type="domain" description="Mce/MlaD" evidence="2">
    <location>
        <begin position="41"/>
        <end position="119"/>
    </location>
</feature>
<keyword evidence="4" id="KW-1185">Reference proteome</keyword>
<dbReference type="NCBIfam" id="TIGR04430">
    <property type="entry name" value="OM_asym_MlaD"/>
    <property type="match status" value="1"/>
</dbReference>